<proteinExistence type="inferred from homology"/>
<keyword evidence="14" id="KW-1185">Reference proteome</keyword>
<comment type="catalytic activity">
    <reaction evidence="6">
        <text>(S)-lactate(in) + H(+)(in) = (S)-lactate(out) + H(+)(out)</text>
        <dbReference type="Rhea" id="RHEA:29415"/>
        <dbReference type="ChEBI" id="CHEBI:15378"/>
        <dbReference type="ChEBI" id="CHEBI:16651"/>
    </reaction>
</comment>
<evidence type="ECO:0000256" key="9">
    <source>
        <dbReference type="ARBA" id="ARBA00049088"/>
    </source>
</evidence>
<comment type="catalytic activity">
    <reaction evidence="9">
        <text>acetate(out) + H(+)(out) = acetate(in) + H(+)(in)</text>
        <dbReference type="Rhea" id="RHEA:71803"/>
        <dbReference type="ChEBI" id="CHEBI:15378"/>
        <dbReference type="ChEBI" id="CHEBI:30089"/>
    </reaction>
</comment>
<keyword evidence="4 12" id="KW-1133">Transmembrane helix</keyword>
<evidence type="ECO:0000256" key="11">
    <source>
        <dbReference type="SAM" id="MobiDB-lite"/>
    </source>
</evidence>
<comment type="subcellular location">
    <subcellularLocation>
        <location evidence="1">Cell membrane</location>
        <topology evidence="1">Multi-pass membrane protein</topology>
    </subcellularLocation>
</comment>
<dbReference type="Gene3D" id="1.20.1080.10">
    <property type="entry name" value="Glycerol uptake facilitator protein"/>
    <property type="match status" value="1"/>
</dbReference>
<evidence type="ECO:0000256" key="5">
    <source>
        <dbReference type="ARBA" id="ARBA00023136"/>
    </source>
</evidence>
<evidence type="ECO:0000256" key="12">
    <source>
        <dbReference type="SAM" id="Phobius"/>
    </source>
</evidence>
<evidence type="ECO:0000313" key="13">
    <source>
        <dbReference type="EMBL" id="CAE7222735.1"/>
    </source>
</evidence>
<dbReference type="PANTHER" id="PTHR30520:SF6">
    <property type="entry name" value="FORMATE_NITRATE FAMILY TRANSPORTER (EUROFUNG)"/>
    <property type="match status" value="1"/>
</dbReference>
<comment type="similarity">
    <text evidence="10">Belongs to the FNT transporter (TC 1.A.16) family.</text>
</comment>
<evidence type="ECO:0000256" key="6">
    <source>
        <dbReference type="ARBA" id="ARBA00034245"/>
    </source>
</evidence>
<feature type="compositionally biased region" description="Polar residues" evidence="11">
    <location>
        <begin position="14"/>
        <end position="24"/>
    </location>
</feature>
<name>A0A812K866_9DINO</name>
<evidence type="ECO:0000313" key="14">
    <source>
        <dbReference type="Proteomes" id="UP000604046"/>
    </source>
</evidence>
<feature type="transmembrane region" description="Helical" evidence="12">
    <location>
        <begin position="255"/>
        <end position="278"/>
    </location>
</feature>
<dbReference type="PANTHER" id="PTHR30520">
    <property type="entry name" value="FORMATE TRANSPORTER-RELATED"/>
    <property type="match status" value="1"/>
</dbReference>
<evidence type="ECO:0000256" key="1">
    <source>
        <dbReference type="ARBA" id="ARBA00004651"/>
    </source>
</evidence>
<comment type="catalytic activity">
    <reaction evidence="8">
        <text>formate(in) + H(+)(in) = formate(out) + H(+)(out)</text>
        <dbReference type="Rhea" id="RHEA:80887"/>
        <dbReference type="ChEBI" id="CHEBI:15378"/>
        <dbReference type="ChEBI" id="CHEBI:15740"/>
    </reaction>
</comment>
<comment type="catalytic activity">
    <reaction evidence="7">
        <text>pyruvate(out) + H(+)(out) = pyruvate(in) + H(+)(in)</text>
        <dbReference type="Rhea" id="RHEA:64720"/>
        <dbReference type="ChEBI" id="CHEBI:15361"/>
        <dbReference type="ChEBI" id="CHEBI:15378"/>
    </reaction>
</comment>
<keyword evidence="3 12" id="KW-0812">Transmembrane</keyword>
<feature type="transmembrane region" description="Helical" evidence="12">
    <location>
        <begin position="219"/>
        <end position="243"/>
    </location>
</feature>
<dbReference type="Proteomes" id="UP000604046">
    <property type="component" value="Unassembled WGS sequence"/>
</dbReference>
<sequence length="362" mass="38437">MALVQPVQFGKPASTASQGRSQLLASPKPRAPPRQSNGFARMQQSLVAACLATSLYRGKSTRVFKRSVRHEFASTPQETYETFVAKAEHLVKMSPLQSLYASVLGAAFVAVASASALSFSEAVGPNLLLDKLVFAVVLPVHLLLCQLCGGQLTTSNCSMLSIGVLQGKVSIKDAVRNVGIVLAGNAIGVGLILGTVWYLQVLDQSSLAVAALMAKSKCAYTFGQTFVKAFLCNWMVFVAYWLGVMSKDIKGKMTGIWTGVFLYAAVGFEHIVTNMFLLPAALMAGTHLTLADMLVKNIIPVLLGNAAASIMVAGGSFGFAFGQLLKKLKVQPLKMLNAQVHAPAVRWMSPSGAPMPAMLATP</sequence>
<evidence type="ECO:0000256" key="10">
    <source>
        <dbReference type="ARBA" id="ARBA00049660"/>
    </source>
</evidence>
<dbReference type="OrthoDB" id="433315at2759"/>
<evidence type="ECO:0000256" key="8">
    <source>
        <dbReference type="ARBA" id="ARBA00049016"/>
    </source>
</evidence>
<gene>
    <name evidence="13" type="primary">fdhC</name>
    <name evidence="13" type="ORF">SNAT2548_LOCUS8320</name>
</gene>
<feature type="region of interest" description="Disordered" evidence="11">
    <location>
        <begin position="1"/>
        <end position="37"/>
    </location>
</feature>
<evidence type="ECO:0000256" key="7">
    <source>
        <dbReference type="ARBA" id="ARBA00047693"/>
    </source>
</evidence>
<reference evidence="13" key="1">
    <citation type="submission" date="2021-02" db="EMBL/GenBank/DDBJ databases">
        <authorList>
            <person name="Dougan E. K."/>
            <person name="Rhodes N."/>
            <person name="Thang M."/>
            <person name="Chan C."/>
        </authorList>
    </citation>
    <scope>NUCLEOTIDE SEQUENCE</scope>
</reference>
<feature type="transmembrane region" description="Helical" evidence="12">
    <location>
        <begin position="132"/>
        <end position="153"/>
    </location>
</feature>
<accession>A0A812K866</accession>
<feature type="transmembrane region" description="Helical" evidence="12">
    <location>
        <begin position="298"/>
        <end position="325"/>
    </location>
</feature>
<dbReference type="AlphaFoldDB" id="A0A812K866"/>
<keyword evidence="5 12" id="KW-0472">Membrane</keyword>
<feature type="transmembrane region" description="Helical" evidence="12">
    <location>
        <begin position="174"/>
        <end position="199"/>
    </location>
</feature>
<evidence type="ECO:0000256" key="2">
    <source>
        <dbReference type="ARBA" id="ARBA00011255"/>
    </source>
</evidence>
<dbReference type="GO" id="GO:0005886">
    <property type="term" value="C:plasma membrane"/>
    <property type="evidence" value="ECO:0007669"/>
    <property type="project" value="UniProtKB-SubCell"/>
</dbReference>
<protein>
    <submittedName>
        <fullName evidence="13">FdhC protein</fullName>
    </submittedName>
</protein>
<dbReference type="InterPro" id="IPR023271">
    <property type="entry name" value="Aquaporin-like"/>
</dbReference>
<comment type="caution">
    <text evidence="13">The sequence shown here is derived from an EMBL/GenBank/DDBJ whole genome shotgun (WGS) entry which is preliminary data.</text>
</comment>
<dbReference type="GO" id="GO:0015499">
    <property type="term" value="F:formate transmembrane transporter activity"/>
    <property type="evidence" value="ECO:0007669"/>
    <property type="project" value="TreeGrafter"/>
</dbReference>
<evidence type="ECO:0000256" key="4">
    <source>
        <dbReference type="ARBA" id="ARBA00022989"/>
    </source>
</evidence>
<organism evidence="13 14">
    <name type="scientific">Symbiodinium natans</name>
    <dbReference type="NCBI Taxonomy" id="878477"/>
    <lineage>
        <taxon>Eukaryota</taxon>
        <taxon>Sar</taxon>
        <taxon>Alveolata</taxon>
        <taxon>Dinophyceae</taxon>
        <taxon>Suessiales</taxon>
        <taxon>Symbiodiniaceae</taxon>
        <taxon>Symbiodinium</taxon>
    </lineage>
</organism>
<feature type="transmembrane region" description="Helical" evidence="12">
    <location>
        <begin position="99"/>
        <end position="120"/>
    </location>
</feature>
<evidence type="ECO:0000256" key="3">
    <source>
        <dbReference type="ARBA" id="ARBA00022692"/>
    </source>
</evidence>
<dbReference type="InterPro" id="IPR000292">
    <property type="entry name" value="For/NO2_transpt"/>
</dbReference>
<dbReference type="Pfam" id="PF01226">
    <property type="entry name" value="Form_Nir_trans"/>
    <property type="match status" value="1"/>
</dbReference>
<comment type="subunit">
    <text evidence="2">Homopentamer.</text>
</comment>
<dbReference type="EMBL" id="CAJNDS010000613">
    <property type="protein sequence ID" value="CAE7222735.1"/>
    <property type="molecule type" value="Genomic_DNA"/>
</dbReference>